<evidence type="ECO:0000313" key="2">
    <source>
        <dbReference type="Proteomes" id="UP000237438"/>
    </source>
</evidence>
<dbReference type="Proteomes" id="UP000237438">
    <property type="component" value="Unassembled WGS sequence"/>
</dbReference>
<evidence type="ECO:0000313" key="1">
    <source>
        <dbReference type="EMBL" id="POS82215.1"/>
    </source>
</evidence>
<organism evidence="1 2">
    <name type="scientific">Erysiphe pulchra</name>
    <dbReference type="NCBI Taxonomy" id="225359"/>
    <lineage>
        <taxon>Eukaryota</taxon>
        <taxon>Fungi</taxon>
        <taxon>Dikarya</taxon>
        <taxon>Ascomycota</taxon>
        <taxon>Pezizomycotina</taxon>
        <taxon>Leotiomycetes</taxon>
        <taxon>Erysiphales</taxon>
        <taxon>Erysiphaceae</taxon>
        <taxon>Erysiphe</taxon>
    </lineage>
</organism>
<gene>
    <name evidence="1" type="ORF">EPUL_006569</name>
</gene>
<dbReference type="AlphaFoldDB" id="A0A2S4PJL8"/>
<proteinExistence type="predicted"/>
<keyword evidence="2" id="KW-1185">Reference proteome</keyword>
<dbReference type="EMBL" id="PEDP01003639">
    <property type="protein sequence ID" value="POS82215.1"/>
    <property type="molecule type" value="Genomic_DNA"/>
</dbReference>
<accession>A0A2S4PJL8</accession>
<sequence length="72" mass="8131">MINTKTIDKSMADCHQYRAYRQIFSSIPINTNKKNVLNASFGIESTTSTGNIVIESPIRLCEFHILETNTPL</sequence>
<protein>
    <submittedName>
        <fullName evidence="1">Uncharacterized protein</fullName>
    </submittedName>
</protein>
<name>A0A2S4PJL8_9PEZI</name>
<comment type="caution">
    <text evidence="1">The sequence shown here is derived from an EMBL/GenBank/DDBJ whole genome shotgun (WGS) entry which is preliminary data.</text>
</comment>
<feature type="non-terminal residue" evidence="1">
    <location>
        <position position="72"/>
    </location>
</feature>
<reference evidence="1 2" key="1">
    <citation type="submission" date="2017-10" db="EMBL/GenBank/DDBJ databases">
        <title>Development of genomic resources for the powdery mildew, Erysiphe pulchra.</title>
        <authorList>
            <person name="Wadl P.A."/>
            <person name="Mack B.M."/>
            <person name="Moore G."/>
            <person name="Beltz S.B."/>
        </authorList>
    </citation>
    <scope>NUCLEOTIDE SEQUENCE [LARGE SCALE GENOMIC DNA]</scope>
    <source>
        <strain evidence="1">Cflorida</strain>
    </source>
</reference>